<dbReference type="NCBIfam" id="NF006378">
    <property type="entry name" value="PRK08617.1"/>
    <property type="match status" value="1"/>
</dbReference>
<dbReference type="GO" id="GO:0009097">
    <property type="term" value="P:isoleucine biosynthetic process"/>
    <property type="evidence" value="ECO:0007669"/>
    <property type="project" value="TreeGrafter"/>
</dbReference>
<dbReference type="PANTHER" id="PTHR18968:SF129">
    <property type="entry name" value="ACETOLACTATE SYNTHASE"/>
    <property type="match status" value="1"/>
</dbReference>
<dbReference type="CDD" id="cd07035">
    <property type="entry name" value="TPP_PYR_POX_like"/>
    <property type="match status" value="1"/>
</dbReference>
<dbReference type="NCBIfam" id="TIGR02418">
    <property type="entry name" value="acolac_catab"/>
    <property type="match status" value="1"/>
</dbReference>
<dbReference type="Gene3D" id="3.40.50.1220">
    <property type="entry name" value="TPP-binding domain"/>
    <property type="match status" value="1"/>
</dbReference>
<feature type="domain" description="Thiamine pyrophosphate enzyme N-terminal TPP-binding" evidence="6">
    <location>
        <begin position="5"/>
        <end position="118"/>
    </location>
</feature>
<dbReference type="FunFam" id="3.40.50.970:FF:000007">
    <property type="entry name" value="Acetolactate synthase"/>
    <property type="match status" value="1"/>
</dbReference>
<sequence>MSTRNLANVIVDSLANAGVDLVFGIPGAKVDGIFDALIDHPSIRLIVCRHEQNAAFMAAAVGRLTGVPGVCLVTSGPGTSNLVTGLATATSEGDPVIAIAGTVSRLQAGRHTHQALDVNKVLEGVCKSVIQVGVEDQVSEVIANAFRRARRYPCGATAVAFPIDLIKSTSVAVSPFPSLSFEPPTYGSSNVKLRKIALDQLLTAKYPVILLGMRSANKATVAATQRLIKDYTIPVVETFQAAGAISKDLLHRFYGRVGLFRNQPGDKVLAQADIILTIGYDPFEYDAEVWNVDPSRHGIIHIDYTDAKVSQHYLPHIELIGNPADIIDELASSIRAFKPNFWHGAEDRLENIRQELDSWEATATEGVSTEGPIQPIHFVHLLRRLLPKETVVAVDVGTVYIYMMRYFRTYLPHHLLCSNGQQTLGVGLPWAIAASLTQHPPCSEKVVSISGDGGFMFSSQELSTAVQQGCNITHFIWNDSAYNMVEFQEEAKYGRSSGIKLGGVDFVKFAGAFGAKGLRVRTAGELKTVMQEALAVKGVTIVDVVIDYSKSSDLMRNVIPNDYK</sequence>
<name>A0A0U1M8H0_TALIS</name>
<dbReference type="OrthoDB" id="10006023at2759"/>
<dbReference type="PANTHER" id="PTHR18968">
    <property type="entry name" value="THIAMINE PYROPHOSPHATE ENZYMES"/>
    <property type="match status" value="1"/>
</dbReference>
<dbReference type="GO" id="GO:0000287">
    <property type="term" value="F:magnesium ion binding"/>
    <property type="evidence" value="ECO:0007669"/>
    <property type="project" value="InterPro"/>
</dbReference>
<dbReference type="Pfam" id="PF02776">
    <property type="entry name" value="TPP_enzyme_N"/>
    <property type="match status" value="1"/>
</dbReference>
<feature type="domain" description="Thiamine pyrophosphate enzyme central" evidence="4">
    <location>
        <begin position="197"/>
        <end position="330"/>
    </location>
</feature>
<dbReference type="InterPro" id="IPR029061">
    <property type="entry name" value="THDP-binding"/>
</dbReference>
<dbReference type="Pfam" id="PF00205">
    <property type="entry name" value="TPP_enzyme_M"/>
    <property type="match status" value="1"/>
</dbReference>
<dbReference type="Gene3D" id="3.40.50.970">
    <property type="match status" value="2"/>
</dbReference>
<dbReference type="InterPro" id="IPR045229">
    <property type="entry name" value="TPP_enz"/>
</dbReference>
<dbReference type="EMBL" id="CVMT01000010">
    <property type="protein sequence ID" value="CRG91934.1"/>
    <property type="molecule type" value="Genomic_DNA"/>
</dbReference>
<evidence type="ECO:0000259" key="6">
    <source>
        <dbReference type="Pfam" id="PF02776"/>
    </source>
</evidence>
<accession>A0A0U1M8H0</accession>
<dbReference type="STRING" id="28573.A0A0U1M8H0"/>
<dbReference type="GO" id="GO:0050660">
    <property type="term" value="F:flavin adenine dinucleotide binding"/>
    <property type="evidence" value="ECO:0007669"/>
    <property type="project" value="TreeGrafter"/>
</dbReference>
<reference evidence="7 8" key="1">
    <citation type="submission" date="2015-04" db="EMBL/GenBank/DDBJ databases">
        <authorList>
            <person name="Syromyatnikov M.Y."/>
            <person name="Popov V.N."/>
        </authorList>
    </citation>
    <scope>NUCLEOTIDE SEQUENCE [LARGE SCALE GENOMIC DNA]</scope>
    <source>
        <strain evidence="7">WF-38-12</strain>
    </source>
</reference>
<dbReference type="GO" id="GO:0005948">
    <property type="term" value="C:acetolactate synthase complex"/>
    <property type="evidence" value="ECO:0007669"/>
    <property type="project" value="TreeGrafter"/>
</dbReference>
<comment type="similarity">
    <text evidence="1 3">Belongs to the TPP enzyme family.</text>
</comment>
<dbReference type="Proteomes" id="UP000054383">
    <property type="component" value="Unassembled WGS sequence"/>
</dbReference>
<dbReference type="SUPFAM" id="SSF52467">
    <property type="entry name" value="DHS-like NAD/FAD-binding domain"/>
    <property type="match status" value="1"/>
</dbReference>
<dbReference type="GO" id="GO:0034077">
    <property type="term" value="P:butanediol metabolic process"/>
    <property type="evidence" value="ECO:0007669"/>
    <property type="project" value="InterPro"/>
</dbReference>
<evidence type="ECO:0000256" key="1">
    <source>
        <dbReference type="ARBA" id="ARBA00007812"/>
    </source>
</evidence>
<evidence type="ECO:0000259" key="4">
    <source>
        <dbReference type="Pfam" id="PF00205"/>
    </source>
</evidence>
<gene>
    <name evidence="7" type="ORF">PISL3812_08988</name>
</gene>
<evidence type="ECO:0000259" key="5">
    <source>
        <dbReference type="Pfam" id="PF02775"/>
    </source>
</evidence>
<evidence type="ECO:0000313" key="8">
    <source>
        <dbReference type="Proteomes" id="UP000054383"/>
    </source>
</evidence>
<feature type="domain" description="Thiamine pyrophosphate enzyme TPP-binding" evidence="5">
    <location>
        <begin position="395"/>
        <end position="544"/>
    </location>
</feature>
<dbReference type="InterPro" id="IPR012782">
    <property type="entry name" value="Acetolactate_synth_catblc"/>
</dbReference>
<evidence type="ECO:0000313" key="7">
    <source>
        <dbReference type="EMBL" id="CRG91934.1"/>
    </source>
</evidence>
<dbReference type="InterPro" id="IPR012001">
    <property type="entry name" value="Thiamin_PyroP_enz_TPP-bd_dom"/>
</dbReference>
<proteinExistence type="inferred from homology"/>
<dbReference type="Pfam" id="PF02775">
    <property type="entry name" value="TPP_enzyme_C"/>
    <property type="match status" value="1"/>
</dbReference>
<dbReference type="InterPro" id="IPR011766">
    <property type="entry name" value="TPP_enzyme_TPP-bd"/>
</dbReference>
<dbReference type="AlphaFoldDB" id="A0A0U1M8H0"/>
<dbReference type="InterPro" id="IPR029035">
    <property type="entry name" value="DHS-like_NAD/FAD-binding_dom"/>
</dbReference>
<evidence type="ECO:0000256" key="3">
    <source>
        <dbReference type="RuleBase" id="RU362132"/>
    </source>
</evidence>
<organism evidence="7 8">
    <name type="scientific">Talaromyces islandicus</name>
    <name type="common">Penicillium islandicum</name>
    <dbReference type="NCBI Taxonomy" id="28573"/>
    <lineage>
        <taxon>Eukaryota</taxon>
        <taxon>Fungi</taxon>
        <taxon>Dikarya</taxon>
        <taxon>Ascomycota</taxon>
        <taxon>Pezizomycotina</taxon>
        <taxon>Eurotiomycetes</taxon>
        <taxon>Eurotiomycetidae</taxon>
        <taxon>Eurotiales</taxon>
        <taxon>Trichocomaceae</taxon>
        <taxon>Talaromyces</taxon>
        <taxon>Talaromyces sect. Islandici</taxon>
    </lineage>
</organism>
<dbReference type="GO" id="GO:0030976">
    <property type="term" value="F:thiamine pyrophosphate binding"/>
    <property type="evidence" value="ECO:0007669"/>
    <property type="project" value="InterPro"/>
</dbReference>
<dbReference type="OMA" id="ANWYARH"/>
<keyword evidence="8" id="KW-1185">Reference proteome</keyword>
<evidence type="ECO:0000256" key="2">
    <source>
        <dbReference type="ARBA" id="ARBA00023052"/>
    </source>
</evidence>
<dbReference type="GO" id="GO:0009099">
    <property type="term" value="P:L-valine biosynthetic process"/>
    <property type="evidence" value="ECO:0007669"/>
    <property type="project" value="TreeGrafter"/>
</dbReference>
<protein>
    <submittedName>
        <fullName evidence="7">Uncharacterized protein</fullName>
    </submittedName>
</protein>
<dbReference type="SUPFAM" id="SSF52518">
    <property type="entry name" value="Thiamin diphosphate-binding fold (THDP-binding)"/>
    <property type="match status" value="2"/>
</dbReference>
<keyword evidence="2 3" id="KW-0786">Thiamine pyrophosphate</keyword>
<dbReference type="InterPro" id="IPR012000">
    <property type="entry name" value="Thiamin_PyroP_enz_cen_dom"/>
</dbReference>
<dbReference type="GO" id="GO:0003984">
    <property type="term" value="F:acetolactate synthase activity"/>
    <property type="evidence" value="ECO:0007669"/>
    <property type="project" value="InterPro"/>
</dbReference>